<feature type="transmembrane region" description="Helical" evidence="1">
    <location>
        <begin position="61"/>
        <end position="87"/>
    </location>
</feature>
<dbReference type="EMBL" id="SPKJ01000056">
    <property type="protein sequence ID" value="MYZ49011.1"/>
    <property type="molecule type" value="Genomic_DNA"/>
</dbReference>
<dbReference type="OrthoDB" id="118399at2"/>
<evidence type="ECO:0000313" key="2">
    <source>
        <dbReference type="EMBL" id="MYZ49011.1"/>
    </source>
</evidence>
<dbReference type="Proteomes" id="UP000773614">
    <property type="component" value="Unassembled WGS sequence"/>
</dbReference>
<feature type="transmembrane region" description="Helical" evidence="1">
    <location>
        <begin position="30"/>
        <end position="54"/>
    </location>
</feature>
<comment type="caution">
    <text evidence="2">The sequence shown here is derived from an EMBL/GenBank/DDBJ whole genome shotgun (WGS) entry which is preliminary data.</text>
</comment>
<accession>A0A964WUF4</accession>
<protein>
    <submittedName>
        <fullName evidence="2">DUF2214 domain-containing protein</fullName>
    </submittedName>
</protein>
<keyword evidence="3" id="KW-1185">Reference proteome</keyword>
<proteinExistence type="predicted"/>
<evidence type="ECO:0000313" key="3">
    <source>
        <dbReference type="Proteomes" id="UP000773614"/>
    </source>
</evidence>
<feature type="transmembrane region" description="Helical" evidence="1">
    <location>
        <begin position="136"/>
        <end position="156"/>
    </location>
</feature>
<sequence length="159" mass="16471">MAAEWLSWVADWPIAAALRRSLYLYPFVNAAHLLGIALLIGAIVPADLLLLGVLRRPPAAAVAGLLTASAGIGLALAVATGLLLFIVKPGDYAVNPAFLTKVGLVLLGTLNAIALRLTGAWRATLAGAPVPARVKAGVAFSLSCWLLALVAGRWIAFLE</sequence>
<name>A0A964WUF4_9HYPH</name>
<keyword evidence="1" id="KW-1133">Transmembrane helix</keyword>
<feature type="transmembrane region" description="Helical" evidence="1">
    <location>
        <begin position="93"/>
        <end position="115"/>
    </location>
</feature>
<gene>
    <name evidence="2" type="ORF">E4O86_14945</name>
</gene>
<keyword evidence="1" id="KW-0472">Membrane</keyword>
<keyword evidence="1" id="KW-0812">Transmembrane</keyword>
<dbReference type="AlphaFoldDB" id="A0A964WUF4"/>
<dbReference type="RefSeq" id="WP_161141356.1">
    <property type="nucleotide sequence ID" value="NZ_SPKJ01000056.1"/>
</dbReference>
<evidence type="ECO:0000256" key="1">
    <source>
        <dbReference type="SAM" id="Phobius"/>
    </source>
</evidence>
<reference evidence="2" key="1">
    <citation type="submission" date="2019-03" db="EMBL/GenBank/DDBJ databases">
        <title>Afifella sp. nov., isolated from activated sludge.</title>
        <authorList>
            <person name="Li Q."/>
            <person name="Liu Y."/>
        </authorList>
    </citation>
    <scope>NUCLEOTIDE SEQUENCE</scope>
    <source>
        <strain evidence="2">L72</strain>
    </source>
</reference>
<organism evidence="2 3">
    <name type="scientific">Propylenella binzhouense</name>
    <dbReference type="NCBI Taxonomy" id="2555902"/>
    <lineage>
        <taxon>Bacteria</taxon>
        <taxon>Pseudomonadati</taxon>
        <taxon>Pseudomonadota</taxon>
        <taxon>Alphaproteobacteria</taxon>
        <taxon>Hyphomicrobiales</taxon>
        <taxon>Propylenellaceae</taxon>
        <taxon>Propylenella</taxon>
    </lineage>
</organism>